<proteinExistence type="predicted"/>
<evidence type="ECO:0000313" key="2">
    <source>
        <dbReference type="Proteomes" id="UP000019253"/>
    </source>
</evidence>
<name>W7BA81_9LIST</name>
<dbReference type="EMBL" id="AODD01000015">
    <property type="protein sequence ID" value="EUJ22862.1"/>
    <property type="molecule type" value="Genomic_DNA"/>
</dbReference>
<evidence type="ECO:0000313" key="1">
    <source>
        <dbReference type="EMBL" id="EUJ22862.1"/>
    </source>
</evidence>
<keyword evidence="2" id="KW-1185">Reference proteome</keyword>
<sequence length="95" mass="11213">METSAEQIIDANIKTINTKENSDDMLYPVVNKLKMITNAAIPMPLKNAFHKWLTLFYSNLSFLYSRYVRRMSNKMAIYIIFQTKRTKIDSRPLVY</sequence>
<accession>W7BA81</accession>
<comment type="caution">
    <text evidence="1">The sequence shown here is derived from an EMBL/GenBank/DDBJ whole genome shotgun (WGS) entry which is preliminary data.</text>
</comment>
<organism evidence="1 2">
    <name type="scientific">Listeria grandensis FSL F6-0971</name>
    <dbReference type="NCBI Taxonomy" id="1265819"/>
    <lineage>
        <taxon>Bacteria</taxon>
        <taxon>Bacillati</taxon>
        <taxon>Bacillota</taxon>
        <taxon>Bacilli</taxon>
        <taxon>Bacillales</taxon>
        <taxon>Listeriaceae</taxon>
        <taxon>Listeria</taxon>
    </lineage>
</organism>
<gene>
    <name evidence="1" type="ORF">PGRAN_10713</name>
</gene>
<dbReference type="Proteomes" id="UP000019253">
    <property type="component" value="Unassembled WGS sequence"/>
</dbReference>
<dbReference type="AlphaFoldDB" id="W7BA81"/>
<reference evidence="1 2" key="1">
    <citation type="journal article" date="2014" name="Int. J. Syst. Evol. Microbiol.">
        <title>Listeria floridensis sp. nov., Listeria aquatica sp. nov., Listeria cornellensis sp. nov., Listeria riparia sp. nov. and Listeria grandensis sp. nov., from agricultural and natural environments.</title>
        <authorList>
            <person name="den Bakker H.C."/>
            <person name="Warchocki S."/>
            <person name="Wright E.M."/>
            <person name="Allred A.F."/>
            <person name="Ahlstrom C."/>
            <person name="Manuel C.S."/>
            <person name="Stasiewicz M.J."/>
            <person name="Burrell A."/>
            <person name="Roof S."/>
            <person name="Strawn L."/>
            <person name="Fortes E.D."/>
            <person name="Nightingale K.K."/>
            <person name="Kephart D."/>
            <person name="Wiedmann M."/>
        </authorList>
    </citation>
    <scope>NUCLEOTIDE SEQUENCE [LARGE SCALE GENOMIC DNA]</scope>
    <source>
        <strain evidence="2">FSL F6-971</strain>
    </source>
</reference>
<protein>
    <submittedName>
        <fullName evidence="1">Uncharacterized protein</fullName>
    </submittedName>
</protein>